<proteinExistence type="predicted"/>
<dbReference type="Proteomes" id="UP000664654">
    <property type="component" value="Unassembled WGS sequence"/>
</dbReference>
<dbReference type="AlphaFoldDB" id="A0A939DPP5"/>
<gene>
    <name evidence="1" type="primary">casB</name>
    <name evidence="1" type="ORF">J0A66_14750</name>
</gene>
<dbReference type="NCBIfam" id="TIGR02548">
    <property type="entry name" value="casB_cse2"/>
    <property type="match status" value="1"/>
</dbReference>
<dbReference type="Pfam" id="PF09485">
    <property type="entry name" value="CRISPR_Cse2"/>
    <property type="match status" value="1"/>
</dbReference>
<dbReference type="EMBL" id="JAFKCV010000008">
    <property type="protein sequence ID" value="MBN7826492.1"/>
    <property type="molecule type" value="Genomic_DNA"/>
</dbReference>
<dbReference type="Gene3D" id="1.10.520.40">
    <property type="entry name" value="CRISPR-associated protein Cse2"/>
    <property type="match status" value="1"/>
</dbReference>
<organism evidence="1 2">
    <name type="scientific">Bowmanella dokdonensis</name>
    <dbReference type="NCBI Taxonomy" id="751969"/>
    <lineage>
        <taxon>Bacteria</taxon>
        <taxon>Pseudomonadati</taxon>
        <taxon>Pseudomonadota</taxon>
        <taxon>Gammaproteobacteria</taxon>
        <taxon>Alteromonadales</taxon>
        <taxon>Alteromonadaceae</taxon>
        <taxon>Bowmanella</taxon>
    </lineage>
</organism>
<dbReference type="InterPro" id="IPR038287">
    <property type="entry name" value="Cse2_sf"/>
</dbReference>
<evidence type="ECO:0000313" key="1">
    <source>
        <dbReference type="EMBL" id="MBN7826492.1"/>
    </source>
</evidence>
<dbReference type="CDD" id="cd09731">
    <property type="entry name" value="Cse2_I-E"/>
    <property type="match status" value="1"/>
</dbReference>
<evidence type="ECO:0000313" key="2">
    <source>
        <dbReference type="Proteomes" id="UP000664654"/>
    </source>
</evidence>
<comment type="caution">
    <text evidence="1">The sequence shown here is derived from an EMBL/GenBank/DDBJ whole genome shotgun (WGS) entry which is preliminary data.</text>
</comment>
<dbReference type="InterPro" id="IPR013382">
    <property type="entry name" value="CRISPR-assoc_prot_Cse2"/>
</dbReference>
<dbReference type="RefSeq" id="WP_206574602.1">
    <property type="nucleotide sequence ID" value="NZ_JAFKCV010000008.1"/>
</dbReference>
<protein>
    <submittedName>
        <fullName evidence="1">Type I-E CRISPR-associated protein Cse2/CasB</fullName>
    </submittedName>
</protein>
<reference evidence="1" key="1">
    <citation type="submission" date="2021-03" db="EMBL/GenBank/DDBJ databases">
        <title>novel species isolated from a fishpond in China.</title>
        <authorList>
            <person name="Lu H."/>
            <person name="Cai Z."/>
        </authorList>
    </citation>
    <scope>NUCLEOTIDE SEQUENCE</scope>
    <source>
        <strain evidence="1">JCM 30855</strain>
    </source>
</reference>
<sequence>MSDKPIYASHSLLRQQATRLALLNWWEALSLSPEELKRKKRQAAPSRWRAELRRCNSPDALLLTEGFRALWQALPEPVRSNASDHHVLAWACIVGALAYVESQSDTSFATSLGQIKDNSDKSVVSELRFQALQQAKDPDELYRRVRRLVKQIKGKVSVLSLADDILCWFDEHHYPRPTSASNKLAVRWAMDYYKASSTTR</sequence>
<accession>A0A939DPP5</accession>
<keyword evidence="2" id="KW-1185">Reference proteome</keyword>
<name>A0A939DPP5_9ALTE</name>